<dbReference type="InterPro" id="IPR001623">
    <property type="entry name" value="DnaJ_domain"/>
</dbReference>
<dbReference type="InterPro" id="IPR054076">
    <property type="entry name" value="ZUO1-like_ZHD"/>
</dbReference>
<sequence>MAASIGSLSLPAVPNGWSGEKDFKAVGKLSAATARNIEPVGAHFLAEARRKRHKRTFSEDERIRAQEAVKKTEDLDDGEISEPEDPMMLQRDAKDWKAQDHYAVLGITKYRYKATNDQIKRANRKKVLKHHPDKRAAAGGTEDDSFFKCIQKATEVLLDPVKRRQYDSVDEAADVDPPTKKQSKDNNGKHFFKLWNRVFDAEGRFSKAQPVPRLGDDASTKDAVESFYNFWYNFDSWRSFEYLDEDVPDDSADRDQRRHVERKNFNQRKKKKAEDNARLRELVDTCLGLDERIARFRKLEKEQKNRKKNEREAAERAAAEEAAAAKVAADKAAADKEAADKAEREQGKKAKEAAKNAVKKNKRVVRGAVKDAGYFVAGTASAAQIDAALNDTDLLLAKVDADELAALTARLGSEKDAQKVHAIFGETVAQLTAAGKLKDGEAASLRT</sequence>
<dbReference type="OrthoDB" id="1690618at2759"/>
<evidence type="ECO:0000313" key="7">
    <source>
        <dbReference type="Proteomes" id="UP000327013"/>
    </source>
</evidence>
<dbReference type="CDD" id="cd23953">
    <property type="entry name" value="zuotin_NTD"/>
    <property type="match status" value="1"/>
</dbReference>
<dbReference type="GO" id="GO:0043022">
    <property type="term" value="F:ribosome binding"/>
    <property type="evidence" value="ECO:0007669"/>
    <property type="project" value="InterPro"/>
</dbReference>
<dbReference type="GO" id="GO:0006450">
    <property type="term" value="P:regulation of translational fidelity"/>
    <property type="evidence" value="ECO:0007669"/>
    <property type="project" value="InterPro"/>
</dbReference>
<dbReference type="GO" id="GO:0030544">
    <property type="term" value="F:Hsp70 protein binding"/>
    <property type="evidence" value="ECO:0007669"/>
    <property type="project" value="InterPro"/>
</dbReference>
<dbReference type="InterPro" id="IPR018253">
    <property type="entry name" value="DnaJ_domain_CS"/>
</dbReference>
<dbReference type="Proteomes" id="UP000327013">
    <property type="component" value="Unassembled WGS sequence"/>
</dbReference>
<keyword evidence="2" id="KW-0963">Cytoplasm</keyword>
<dbReference type="GO" id="GO:0005829">
    <property type="term" value="C:cytosol"/>
    <property type="evidence" value="ECO:0007669"/>
    <property type="project" value="TreeGrafter"/>
</dbReference>
<evidence type="ECO:0000256" key="2">
    <source>
        <dbReference type="ARBA" id="ARBA00022490"/>
    </source>
</evidence>
<keyword evidence="3" id="KW-0143">Chaperone</keyword>
<keyword evidence="7" id="KW-1185">Reference proteome</keyword>
<feature type="region of interest" description="Disordered" evidence="4">
    <location>
        <begin position="331"/>
        <end position="357"/>
    </location>
</feature>
<dbReference type="SUPFAM" id="SSF46565">
    <property type="entry name" value="Chaperone J-domain"/>
    <property type="match status" value="1"/>
</dbReference>
<feature type="compositionally biased region" description="Basic and acidic residues" evidence="4">
    <location>
        <begin position="56"/>
        <end position="73"/>
    </location>
</feature>
<dbReference type="GO" id="GO:0051083">
    <property type="term" value="P:'de novo' cotranslational protein folding"/>
    <property type="evidence" value="ECO:0007669"/>
    <property type="project" value="InterPro"/>
</dbReference>
<dbReference type="PROSITE" id="PS50076">
    <property type="entry name" value="DNAJ_2"/>
    <property type="match status" value="1"/>
</dbReference>
<proteinExistence type="predicted"/>
<dbReference type="Pfam" id="PF00226">
    <property type="entry name" value="DnaJ"/>
    <property type="match status" value="1"/>
</dbReference>
<dbReference type="PANTHER" id="PTHR43999:SF1">
    <property type="entry name" value="DNAJ HOMOLOG SUBFAMILY C MEMBER 2"/>
    <property type="match status" value="1"/>
</dbReference>
<protein>
    <recommendedName>
        <fullName evidence="5">J domain-containing protein</fullName>
    </recommendedName>
</protein>
<feature type="region of interest" description="Disordered" evidence="4">
    <location>
        <begin position="50"/>
        <end position="86"/>
    </location>
</feature>
<dbReference type="AlphaFoldDB" id="A0A5N6KQK2"/>
<dbReference type="InterPro" id="IPR042569">
    <property type="entry name" value="RAC_head_sf"/>
</dbReference>
<feature type="region of interest" description="Disordered" evidence="4">
    <location>
        <begin position="302"/>
        <end position="321"/>
    </location>
</feature>
<dbReference type="InterPro" id="IPR044634">
    <property type="entry name" value="Zuotin/DnaJC2"/>
</dbReference>
<dbReference type="EMBL" id="VIBQ01000010">
    <property type="protein sequence ID" value="KAB8338798.1"/>
    <property type="molecule type" value="Genomic_DNA"/>
</dbReference>
<feature type="region of interest" description="Disordered" evidence="4">
    <location>
        <begin position="248"/>
        <end position="274"/>
    </location>
</feature>
<dbReference type="PROSITE" id="PS00636">
    <property type="entry name" value="DNAJ_1"/>
    <property type="match status" value="1"/>
</dbReference>
<evidence type="ECO:0000256" key="4">
    <source>
        <dbReference type="SAM" id="MobiDB-lite"/>
    </source>
</evidence>
<dbReference type="SMART" id="SM00271">
    <property type="entry name" value="DnaJ"/>
    <property type="match status" value="1"/>
</dbReference>
<name>A0A5N6KQK2_9ROSI</name>
<dbReference type="Pfam" id="PF16717">
    <property type="entry name" value="RAC_head"/>
    <property type="match status" value="1"/>
</dbReference>
<dbReference type="Pfam" id="PF26185">
    <property type="entry name" value="Zuotin_N"/>
    <property type="match status" value="1"/>
</dbReference>
<dbReference type="Gene3D" id="1.10.287.110">
    <property type="entry name" value="DnaJ domain"/>
    <property type="match status" value="1"/>
</dbReference>
<evidence type="ECO:0000259" key="5">
    <source>
        <dbReference type="PROSITE" id="PS50076"/>
    </source>
</evidence>
<dbReference type="InterPro" id="IPR032003">
    <property type="entry name" value="RAC_head"/>
</dbReference>
<feature type="compositionally biased region" description="Basic and acidic residues" evidence="4">
    <location>
        <begin position="251"/>
        <end position="264"/>
    </location>
</feature>
<dbReference type="InterPro" id="IPR058871">
    <property type="entry name" value="Zuotin_N"/>
</dbReference>
<dbReference type="Pfam" id="PF21884">
    <property type="entry name" value="ZUO1-like_ZHD"/>
    <property type="match status" value="1"/>
</dbReference>
<evidence type="ECO:0000256" key="3">
    <source>
        <dbReference type="ARBA" id="ARBA00023186"/>
    </source>
</evidence>
<feature type="compositionally biased region" description="Basic and acidic residues" evidence="4">
    <location>
        <begin position="302"/>
        <end position="319"/>
    </location>
</feature>
<evidence type="ECO:0000313" key="6">
    <source>
        <dbReference type="EMBL" id="KAB8338798.1"/>
    </source>
</evidence>
<comment type="subcellular location">
    <subcellularLocation>
        <location evidence="1">Cytoplasm</location>
    </subcellularLocation>
</comment>
<dbReference type="CDD" id="cd06257">
    <property type="entry name" value="DnaJ"/>
    <property type="match status" value="1"/>
</dbReference>
<reference evidence="6 7" key="1">
    <citation type="submission" date="2019-06" db="EMBL/GenBank/DDBJ databases">
        <title>A chromosomal-level reference genome of Carpinus fangiana (Coryloideae, Betulaceae).</title>
        <authorList>
            <person name="Yang X."/>
            <person name="Wang Z."/>
            <person name="Zhang L."/>
            <person name="Hao G."/>
            <person name="Liu J."/>
            <person name="Yang Y."/>
        </authorList>
    </citation>
    <scope>NUCLEOTIDE SEQUENCE [LARGE SCALE GENOMIC DNA]</scope>
    <source>
        <strain evidence="6">Cfa_2016G</strain>
        <tissue evidence="6">Leaf</tissue>
    </source>
</reference>
<feature type="compositionally biased region" description="Acidic residues" evidence="4">
    <location>
        <begin position="74"/>
        <end position="85"/>
    </location>
</feature>
<comment type="caution">
    <text evidence="6">The sequence shown here is derived from an EMBL/GenBank/DDBJ whole genome shotgun (WGS) entry which is preliminary data.</text>
</comment>
<feature type="compositionally biased region" description="Basic and acidic residues" evidence="4">
    <location>
        <begin position="331"/>
        <end position="354"/>
    </location>
</feature>
<evidence type="ECO:0000256" key="1">
    <source>
        <dbReference type="ARBA" id="ARBA00004496"/>
    </source>
</evidence>
<gene>
    <name evidence="6" type="ORF">FH972_021743</name>
</gene>
<organism evidence="6 7">
    <name type="scientific">Carpinus fangiana</name>
    <dbReference type="NCBI Taxonomy" id="176857"/>
    <lineage>
        <taxon>Eukaryota</taxon>
        <taxon>Viridiplantae</taxon>
        <taxon>Streptophyta</taxon>
        <taxon>Embryophyta</taxon>
        <taxon>Tracheophyta</taxon>
        <taxon>Spermatophyta</taxon>
        <taxon>Magnoliopsida</taxon>
        <taxon>eudicotyledons</taxon>
        <taxon>Gunneridae</taxon>
        <taxon>Pentapetalae</taxon>
        <taxon>rosids</taxon>
        <taxon>fabids</taxon>
        <taxon>Fagales</taxon>
        <taxon>Betulaceae</taxon>
        <taxon>Carpinus</taxon>
    </lineage>
</organism>
<accession>A0A5N6KQK2</accession>
<dbReference type="PANTHER" id="PTHR43999">
    <property type="entry name" value="DNAJ HOMOLOG SUBFAMILY C MEMBER 2"/>
    <property type="match status" value="1"/>
</dbReference>
<dbReference type="Gene3D" id="1.10.8.840">
    <property type="entry name" value="Ribosome-associated complex head domain"/>
    <property type="match status" value="1"/>
</dbReference>
<feature type="domain" description="J" evidence="5">
    <location>
        <begin position="100"/>
        <end position="170"/>
    </location>
</feature>
<dbReference type="InterPro" id="IPR036869">
    <property type="entry name" value="J_dom_sf"/>
</dbReference>